<dbReference type="GO" id="GO:0005524">
    <property type="term" value="F:ATP binding"/>
    <property type="evidence" value="ECO:0007669"/>
    <property type="project" value="UniProtKB-KW"/>
</dbReference>
<evidence type="ECO:0000313" key="8">
    <source>
        <dbReference type="Proteomes" id="UP000594262"/>
    </source>
</evidence>
<dbReference type="Pfam" id="PF02782">
    <property type="entry name" value="FGGY_C"/>
    <property type="match status" value="1"/>
</dbReference>
<evidence type="ECO:0000256" key="2">
    <source>
        <dbReference type="ARBA" id="ARBA00022679"/>
    </source>
</evidence>
<accession>A0A7M5X8J0</accession>
<dbReference type="GeneID" id="136821694"/>
<dbReference type="InterPro" id="IPR018484">
    <property type="entry name" value="FGGY_N"/>
</dbReference>
<evidence type="ECO:0000256" key="4">
    <source>
        <dbReference type="RuleBase" id="RU367058"/>
    </source>
</evidence>
<dbReference type="GO" id="GO:0005829">
    <property type="term" value="C:cytosol"/>
    <property type="evidence" value="ECO:0007669"/>
    <property type="project" value="TreeGrafter"/>
</dbReference>
<keyword evidence="8" id="KW-1185">Reference proteome</keyword>
<protein>
    <recommendedName>
        <fullName evidence="4">Xylulose kinase</fullName>
        <ecNumber evidence="4">2.7.1.17</ecNumber>
    </recommendedName>
</protein>
<comment type="similarity">
    <text evidence="1 4">Belongs to the FGGY kinase family.</text>
</comment>
<evidence type="ECO:0000256" key="3">
    <source>
        <dbReference type="ARBA" id="ARBA00022777"/>
    </source>
</evidence>
<dbReference type="OrthoDB" id="1728974at2759"/>
<comment type="function">
    <text evidence="4">Phosphorylates D-xylulose to produce D-xylulose 5-phosphate, a molecule that may play an important role in the regulation of glucose metabolism and lipogenesis.</text>
</comment>
<dbReference type="PANTHER" id="PTHR10196:SF57">
    <property type="entry name" value="XYLULOSE KINASE"/>
    <property type="match status" value="1"/>
</dbReference>
<dbReference type="AlphaFoldDB" id="A0A7M5X8J0"/>
<dbReference type="FunFam" id="3.30.420.40:FF:000118">
    <property type="entry name" value="Xylulose kinase 2"/>
    <property type="match status" value="1"/>
</dbReference>
<dbReference type="EnsemblMetazoa" id="CLYHEMT018887.1">
    <property type="protein sequence ID" value="CLYHEMP018887.1"/>
    <property type="gene ID" value="CLYHEMG018887"/>
</dbReference>
<dbReference type="SUPFAM" id="SSF53067">
    <property type="entry name" value="Actin-like ATPase domain"/>
    <property type="match status" value="2"/>
</dbReference>
<organism evidence="7 8">
    <name type="scientific">Clytia hemisphaerica</name>
    <dbReference type="NCBI Taxonomy" id="252671"/>
    <lineage>
        <taxon>Eukaryota</taxon>
        <taxon>Metazoa</taxon>
        <taxon>Cnidaria</taxon>
        <taxon>Hydrozoa</taxon>
        <taxon>Hydroidolina</taxon>
        <taxon>Leptothecata</taxon>
        <taxon>Obeliida</taxon>
        <taxon>Clytiidae</taxon>
        <taxon>Clytia</taxon>
    </lineage>
</organism>
<dbReference type="GO" id="GO:0042732">
    <property type="term" value="P:D-xylose metabolic process"/>
    <property type="evidence" value="ECO:0007669"/>
    <property type="project" value="UniProtKB-UniRule"/>
</dbReference>
<evidence type="ECO:0000256" key="1">
    <source>
        <dbReference type="ARBA" id="ARBA00009156"/>
    </source>
</evidence>
<dbReference type="PIRSF" id="PIRSF000538">
    <property type="entry name" value="GlpK"/>
    <property type="match status" value="1"/>
</dbReference>
<keyword evidence="3 4" id="KW-0418">Kinase</keyword>
<dbReference type="CDD" id="cd07776">
    <property type="entry name" value="ASKHA_NBD_FGGY_SpXK-like"/>
    <property type="match status" value="1"/>
</dbReference>
<sequence length="532" mass="58923">MHLKRQCYLSLDLSTQSLKALVTTDDLKIIFEHTINFDTDLPEFQTKDGVHRHPDGITITSPTLMWVKAIDQILMVLHSSDEVTLDEICMVSGTAQQHGSVYWKKAAELTLAHLNSNSSLVDQLQECFAMTDSPVWMDASTTQQCRDLEQKIDGGYGLAQLTGSRAFERFTANQITKIYRCHRESYVNCDHISLVSSFVASIFVGKYAPIDYSDGSGMNLLNIRTRKWEETLLDACAPYLSDRLGEPVPSNKIIGKVSGYLQQRYGFSPDCQVLAFTGDNPAALAGMCLSSGDVAVSLGTSDTLLFWCDKANPKPTGHVFVNPIEETEFMSMLCFKNGSLPRQEVCDRVCEGSWEKFNETLKTTEAGNNGTIAINFREMEILPHAKGVHMINSDDIRLSELEPRDEVRAVIEGQFLAKRLHAESFGFQKGSTSRILATGGASQNPAILQILSNVFNLPVYTLPSTSNATCIGCIYRCKQAALGGSKADFFEAVKSVAPPKLVCEPMADVVTIYDNLMKRYETFEKSIVDSDD</sequence>
<dbReference type="GO" id="GO:0004856">
    <property type="term" value="F:D-xylulokinase activity"/>
    <property type="evidence" value="ECO:0007669"/>
    <property type="project" value="UniProtKB-UniRule"/>
</dbReference>
<feature type="domain" description="Carbohydrate kinase FGGY C-terminal" evidence="6">
    <location>
        <begin position="295"/>
        <end position="476"/>
    </location>
</feature>
<keyword evidence="2 4" id="KW-0808">Transferase</keyword>
<dbReference type="RefSeq" id="XP_066934003.1">
    <property type="nucleotide sequence ID" value="XM_067077902.1"/>
</dbReference>
<keyword evidence="4" id="KW-0859">Xylose metabolism</keyword>
<dbReference type="InterPro" id="IPR018485">
    <property type="entry name" value="FGGY_C"/>
</dbReference>
<dbReference type="EC" id="2.7.1.17" evidence="4"/>
<proteinExistence type="inferred from homology"/>
<evidence type="ECO:0000259" key="6">
    <source>
        <dbReference type="Pfam" id="PF02782"/>
    </source>
</evidence>
<name>A0A7M5X8J0_9CNID</name>
<dbReference type="Gene3D" id="3.30.420.40">
    <property type="match status" value="2"/>
</dbReference>
<dbReference type="Pfam" id="PF00370">
    <property type="entry name" value="FGGY_N"/>
    <property type="match status" value="1"/>
</dbReference>
<evidence type="ECO:0000313" key="7">
    <source>
        <dbReference type="EnsemblMetazoa" id="CLYHEMP018887.1"/>
    </source>
</evidence>
<dbReference type="Proteomes" id="UP000594262">
    <property type="component" value="Unplaced"/>
</dbReference>
<comment type="catalytic activity">
    <reaction evidence="4">
        <text>D-xylulose + ATP = D-xylulose 5-phosphate + ADP + H(+)</text>
        <dbReference type="Rhea" id="RHEA:10964"/>
        <dbReference type="ChEBI" id="CHEBI:15378"/>
        <dbReference type="ChEBI" id="CHEBI:17140"/>
        <dbReference type="ChEBI" id="CHEBI:30616"/>
        <dbReference type="ChEBI" id="CHEBI:57737"/>
        <dbReference type="ChEBI" id="CHEBI:456216"/>
        <dbReference type="EC" id="2.7.1.17"/>
    </reaction>
</comment>
<dbReference type="InterPro" id="IPR043129">
    <property type="entry name" value="ATPase_NBD"/>
</dbReference>
<dbReference type="InterPro" id="IPR000577">
    <property type="entry name" value="Carb_kinase_FGGY"/>
</dbReference>
<evidence type="ECO:0000259" key="5">
    <source>
        <dbReference type="Pfam" id="PF00370"/>
    </source>
</evidence>
<keyword evidence="4" id="KW-0547">Nucleotide-binding</keyword>
<dbReference type="PANTHER" id="PTHR10196">
    <property type="entry name" value="SUGAR KINASE"/>
    <property type="match status" value="1"/>
</dbReference>
<dbReference type="InterPro" id="IPR042024">
    <property type="entry name" value="D-XK_euk"/>
</dbReference>
<keyword evidence="4" id="KW-0119">Carbohydrate metabolism</keyword>
<feature type="domain" description="Carbohydrate kinase FGGY N-terminal" evidence="5">
    <location>
        <begin position="8"/>
        <end position="286"/>
    </location>
</feature>
<reference evidence="7" key="1">
    <citation type="submission" date="2021-01" db="UniProtKB">
        <authorList>
            <consortium name="EnsemblMetazoa"/>
        </authorList>
    </citation>
    <scope>IDENTIFICATION</scope>
</reference>
<keyword evidence="4" id="KW-0067">ATP-binding</keyword>
<dbReference type="GO" id="GO:0005997">
    <property type="term" value="P:xylulose metabolic process"/>
    <property type="evidence" value="ECO:0007669"/>
    <property type="project" value="UniProtKB-UniRule"/>
</dbReference>